<keyword evidence="2" id="KW-1185">Reference proteome</keyword>
<protein>
    <submittedName>
        <fullName evidence="1">Uncharacterized protein</fullName>
    </submittedName>
</protein>
<gene>
    <name evidence="1" type="ORF">NDU88_005203</name>
</gene>
<reference evidence="1" key="1">
    <citation type="journal article" date="2022" name="bioRxiv">
        <title>Sequencing and chromosome-scale assembly of the giantPleurodeles waltlgenome.</title>
        <authorList>
            <person name="Brown T."/>
            <person name="Elewa A."/>
            <person name="Iarovenko S."/>
            <person name="Subramanian E."/>
            <person name="Araus A.J."/>
            <person name="Petzold A."/>
            <person name="Susuki M."/>
            <person name="Suzuki K.-i.T."/>
            <person name="Hayashi T."/>
            <person name="Toyoda A."/>
            <person name="Oliveira C."/>
            <person name="Osipova E."/>
            <person name="Leigh N.D."/>
            <person name="Simon A."/>
            <person name="Yun M.H."/>
        </authorList>
    </citation>
    <scope>NUCLEOTIDE SEQUENCE</scope>
    <source>
        <strain evidence="1">20211129_DDA</strain>
        <tissue evidence="1">Liver</tissue>
    </source>
</reference>
<organism evidence="1 2">
    <name type="scientific">Pleurodeles waltl</name>
    <name type="common">Iberian ribbed newt</name>
    <dbReference type="NCBI Taxonomy" id="8319"/>
    <lineage>
        <taxon>Eukaryota</taxon>
        <taxon>Metazoa</taxon>
        <taxon>Chordata</taxon>
        <taxon>Craniata</taxon>
        <taxon>Vertebrata</taxon>
        <taxon>Euteleostomi</taxon>
        <taxon>Amphibia</taxon>
        <taxon>Batrachia</taxon>
        <taxon>Caudata</taxon>
        <taxon>Salamandroidea</taxon>
        <taxon>Salamandridae</taxon>
        <taxon>Pleurodelinae</taxon>
        <taxon>Pleurodeles</taxon>
    </lineage>
</organism>
<comment type="caution">
    <text evidence="1">The sequence shown here is derived from an EMBL/GenBank/DDBJ whole genome shotgun (WGS) entry which is preliminary data.</text>
</comment>
<sequence length="178" mass="19293">MLGDRPPRSITLYLWGRRRLEKRRGVQGKQGGRGKPCPVPVTEDVIVRLRCLSVHTHPRALLTSESPTGLVTVTTRAGLSPCGPVGGGGRESSAEGGRGNWLVCGFCRSLVRHQEAAAPHLSCTWMPVYSASLSLKSPQGTLGDCHDLNAEGARTNALVWITNTHLIYKYYFDKSGSP</sequence>
<accession>A0AAV7WUI9</accession>
<dbReference type="AlphaFoldDB" id="A0AAV7WUI9"/>
<evidence type="ECO:0000313" key="1">
    <source>
        <dbReference type="EMBL" id="KAJ1217610.1"/>
    </source>
</evidence>
<dbReference type="EMBL" id="JANPWB010000001">
    <property type="protein sequence ID" value="KAJ1217610.1"/>
    <property type="molecule type" value="Genomic_DNA"/>
</dbReference>
<evidence type="ECO:0000313" key="2">
    <source>
        <dbReference type="Proteomes" id="UP001066276"/>
    </source>
</evidence>
<proteinExistence type="predicted"/>
<dbReference type="Proteomes" id="UP001066276">
    <property type="component" value="Chromosome 1_1"/>
</dbReference>
<name>A0AAV7WUI9_PLEWA</name>